<dbReference type="Proteomes" id="UP001142292">
    <property type="component" value="Unassembled WGS sequence"/>
</dbReference>
<accession>A0ABQ5SR98</accession>
<organism evidence="2 3">
    <name type="scientific">Nocardioides luteus</name>
    <dbReference type="NCBI Taxonomy" id="1844"/>
    <lineage>
        <taxon>Bacteria</taxon>
        <taxon>Bacillati</taxon>
        <taxon>Actinomycetota</taxon>
        <taxon>Actinomycetes</taxon>
        <taxon>Propionibacteriales</taxon>
        <taxon>Nocardioidaceae</taxon>
        <taxon>Nocardioides</taxon>
    </lineage>
</organism>
<evidence type="ECO:0000313" key="3">
    <source>
        <dbReference type="Proteomes" id="UP001142292"/>
    </source>
</evidence>
<reference evidence="2" key="2">
    <citation type="submission" date="2023-01" db="EMBL/GenBank/DDBJ databases">
        <authorList>
            <person name="Sun Q."/>
            <person name="Evtushenko L."/>
        </authorList>
    </citation>
    <scope>NUCLEOTIDE SEQUENCE</scope>
    <source>
        <strain evidence="2">VKM Ac-1246</strain>
    </source>
</reference>
<sequence>MTTPDHPTRAELHDRAGQPRGTSWEVLDDPGRGTPSFADEQSVVAAAGLVQLGETYGLDYPVDAFVPGVVAGAEPPRHLIHADHPTRRADTLDGYHLQCSTHVTGLRGSRGEDVGFYAGTPDELILPGTHEIGIQVWADRPIVGRGVLVDVAGLLARRDEPIDHEAGQPIPYDYLDQALTAQAVELRAGDIVMVHTGWCEWFLGLSTEQRVAQQAIGRATGVAQSEEILDWAWDTGLALLAADTYAVECLPPVADSPFLRSAPTDRGLMRQELLAKLGMPLGALWRLGPLARRMDELQRWDAFVSVKPLNVTGAAGSPANALAII</sequence>
<dbReference type="PANTHER" id="PTHR34861">
    <property type="match status" value="1"/>
</dbReference>
<evidence type="ECO:0008006" key="4">
    <source>
        <dbReference type="Google" id="ProtNLM"/>
    </source>
</evidence>
<gene>
    <name evidence="2" type="ORF">GCM10017579_00380</name>
</gene>
<evidence type="ECO:0000256" key="1">
    <source>
        <dbReference type="SAM" id="MobiDB-lite"/>
    </source>
</evidence>
<dbReference type="SUPFAM" id="SSF102198">
    <property type="entry name" value="Putative cyclase"/>
    <property type="match status" value="1"/>
</dbReference>
<comment type="caution">
    <text evidence="2">The sequence shown here is derived from an EMBL/GenBank/DDBJ whole genome shotgun (WGS) entry which is preliminary data.</text>
</comment>
<feature type="region of interest" description="Disordered" evidence="1">
    <location>
        <begin position="1"/>
        <end position="23"/>
    </location>
</feature>
<proteinExistence type="predicted"/>
<dbReference type="EMBL" id="BSEL01000001">
    <property type="protein sequence ID" value="GLJ66002.1"/>
    <property type="molecule type" value="Genomic_DNA"/>
</dbReference>
<dbReference type="Gene3D" id="3.50.30.50">
    <property type="entry name" value="Putative cyclase"/>
    <property type="match status" value="1"/>
</dbReference>
<name>A0ABQ5SR98_9ACTN</name>
<keyword evidence="3" id="KW-1185">Reference proteome</keyword>
<reference evidence="2" key="1">
    <citation type="journal article" date="2014" name="Int. J. Syst. Evol. Microbiol.">
        <title>Complete genome of a new Firmicutes species belonging to the dominant human colonic microbiota ('Ruminococcus bicirculans') reveals two chromosomes and a selective capacity to utilize plant glucans.</title>
        <authorList>
            <consortium name="NISC Comparative Sequencing Program"/>
            <person name="Wegmann U."/>
            <person name="Louis P."/>
            <person name="Goesmann A."/>
            <person name="Henrissat B."/>
            <person name="Duncan S.H."/>
            <person name="Flint H.J."/>
        </authorList>
    </citation>
    <scope>NUCLEOTIDE SEQUENCE</scope>
    <source>
        <strain evidence="2">VKM Ac-1246</strain>
    </source>
</reference>
<dbReference type="PANTHER" id="PTHR34861:SF11">
    <property type="entry name" value="CYCLASE"/>
    <property type="match status" value="1"/>
</dbReference>
<dbReference type="Pfam" id="PF04199">
    <property type="entry name" value="Cyclase"/>
    <property type="match status" value="1"/>
</dbReference>
<protein>
    <recommendedName>
        <fullName evidence="4">Cyclase</fullName>
    </recommendedName>
</protein>
<dbReference type="InterPro" id="IPR037175">
    <property type="entry name" value="KFase_sf"/>
</dbReference>
<feature type="compositionally biased region" description="Basic and acidic residues" evidence="1">
    <location>
        <begin position="1"/>
        <end position="17"/>
    </location>
</feature>
<dbReference type="RefSeq" id="WP_189117201.1">
    <property type="nucleotide sequence ID" value="NZ_BMRK01000002.1"/>
</dbReference>
<dbReference type="InterPro" id="IPR007325">
    <property type="entry name" value="KFase/CYL"/>
</dbReference>
<evidence type="ECO:0000313" key="2">
    <source>
        <dbReference type="EMBL" id="GLJ66002.1"/>
    </source>
</evidence>